<evidence type="ECO:0000259" key="1">
    <source>
        <dbReference type="Pfam" id="PF18860"/>
    </source>
</evidence>
<dbReference type="Proteomes" id="UP001500748">
    <property type="component" value="Unassembled WGS sequence"/>
</dbReference>
<accession>A0ABP7GRA0</accession>
<name>A0ABP7GRA0_9FLAO</name>
<dbReference type="InterPro" id="IPR041427">
    <property type="entry name" value="AbiJ-NTD3"/>
</dbReference>
<sequence length="346" mass="40367">MGVYTDFDGIITFLNKIWPLQEMPSQDERYINAMEDAKQHLINNEDWSLEYTFLNRFGLVDGDNSYYNKFLETVVSPDVRPSKEGIQLYAHLINKHVEKSGSRMAIVDYFEEMPLYKLRPLMSAGDLPLQIAKNSIPFFKGPDKIDEYPCFVLYYDNWNDYSIRTLMGLRYLPASNARSQDLSIKIMKRDCEKTWDELEDKFVSLGDEFCSCGTSEEYYLDLKELFPSSYQSVLLAIRDVGLFPRIAEQFENDYIFRTSLTRDNSNEKMLRTIRFQLNDIDYSQAFKFNFNYRPPYAGNDLRLNFDFQSEGILQHRVFGLIGKNGTGKTQILNAIVRSLSSDSPQR</sequence>
<protein>
    <recommendedName>
        <fullName evidence="1">AbiJ-NTD3 domain-containing protein</fullName>
    </recommendedName>
</protein>
<proteinExistence type="predicted"/>
<gene>
    <name evidence="2" type="ORF">GCM10022423_29490</name>
</gene>
<comment type="caution">
    <text evidence="2">The sequence shown here is derived from an EMBL/GenBank/DDBJ whole genome shotgun (WGS) entry which is preliminary data.</text>
</comment>
<organism evidence="2 3">
    <name type="scientific">Flavobacterium ginsengiterrae</name>
    <dbReference type="NCBI Taxonomy" id="871695"/>
    <lineage>
        <taxon>Bacteria</taxon>
        <taxon>Pseudomonadati</taxon>
        <taxon>Bacteroidota</taxon>
        <taxon>Flavobacteriia</taxon>
        <taxon>Flavobacteriales</taxon>
        <taxon>Flavobacteriaceae</taxon>
        <taxon>Flavobacterium</taxon>
    </lineage>
</organism>
<evidence type="ECO:0000313" key="2">
    <source>
        <dbReference type="EMBL" id="GAA3773132.1"/>
    </source>
</evidence>
<dbReference type="EMBL" id="BAABDU010000004">
    <property type="protein sequence ID" value="GAA3773132.1"/>
    <property type="molecule type" value="Genomic_DNA"/>
</dbReference>
<feature type="domain" description="AbiJ-NTD3" evidence="1">
    <location>
        <begin position="9"/>
        <end position="122"/>
    </location>
</feature>
<dbReference type="InterPro" id="IPR027417">
    <property type="entry name" value="P-loop_NTPase"/>
</dbReference>
<dbReference type="Pfam" id="PF18860">
    <property type="entry name" value="AbiJ_NTD3"/>
    <property type="match status" value="1"/>
</dbReference>
<dbReference type="SUPFAM" id="SSF52540">
    <property type="entry name" value="P-loop containing nucleoside triphosphate hydrolases"/>
    <property type="match status" value="1"/>
</dbReference>
<evidence type="ECO:0000313" key="3">
    <source>
        <dbReference type="Proteomes" id="UP001500748"/>
    </source>
</evidence>
<reference evidence="3" key="1">
    <citation type="journal article" date="2019" name="Int. J. Syst. Evol. Microbiol.">
        <title>The Global Catalogue of Microorganisms (GCM) 10K type strain sequencing project: providing services to taxonomists for standard genome sequencing and annotation.</title>
        <authorList>
            <consortium name="The Broad Institute Genomics Platform"/>
            <consortium name="The Broad Institute Genome Sequencing Center for Infectious Disease"/>
            <person name="Wu L."/>
            <person name="Ma J."/>
        </authorList>
    </citation>
    <scope>NUCLEOTIDE SEQUENCE [LARGE SCALE GENOMIC DNA]</scope>
    <source>
        <strain evidence="3">JCM 17337</strain>
    </source>
</reference>
<keyword evidence="3" id="KW-1185">Reference proteome</keyword>